<proteinExistence type="predicted"/>
<dbReference type="Proteomes" id="UP000823388">
    <property type="component" value="Chromosome 5K"/>
</dbReference>
<comment type="caution">
    <text evidence="2">The sequence shown here is derived from an EMBL/GenBank/DDBJ whole genome shotgun (WGS) entry which is preliminary data.</text>
</comment>
<accession>A0A8T0SWS9</accession>
<organism evidence="2 3">
    <name type="scientific">Panicum virgatum</name>
    <name type="common">Blackwell switchgrass</name>
    <dbReference type="NCBI Taxonomy" id="38727"/>
    <lineage>
        <taxon>Eukaryota</taxon>
        <taxon>Viridiplantae</taxon>
        <taxon>Streptophyta</taxon>
        <taxon>Embryophyta</taxon>
        <taxon>Tracheophyta</taxon>
        <taxon>Spermatophyta</taxon>
        <taxon>Magnoliopsida</taxon>
        <taxon>Liliopsida</taxon>
        <taxon>Poales</taxon>
        <taxon>Poaceae</taxon>
        <taxon>PACMAD clade</taxon>
        <taxon>Panicoideae</taxon>
        <taxon>Panicodae</taxon>
        <taxon>Paniceae</taxon>
        <taxon>Panicinae</taxon>
        <taxon>Panicum</taxon>
        <taxon>Panicum sect. Hiantes</taxon>
    </lineage>
</organism>
<evidence type="ECO:0000256" key="1">
    <source>
        <dbReference type="SAM" id="MobiDB-lite"/>
    </source>
</evidence>
<protein>
    <submittedName>
        <fullName evidence="2">Uncharacterized protein</fullName>
    </submittedName>
</protein>
<keyword evidence="3" id="KW-1185">Reference proteome</keyword>
<feature type="region of interest" description="Disordered" evidence="1">
    <location>
        <begin position="1"/>
        <end position="23"/>
    </location>
</feature>
<evidence type="ECO:0000313" key="3">
    <source>
        <dbReference type="Proteomes" id="UP000823388"/>
    </source>
</evidence>
<dbReference type="EMBL" id="CM029045">
    <property type="protein sequence ID" value="KAG2600539.1"/>
    <property type="molecule type" value="Genomic_DNA"/>
</dbReference>
<name>A0A8T0SWS9_PANVG</name>
<gene>
    <name evidence="2" type="ORF">PVAP13_5KG525707</name>
</gene>
<sequence length="104" mass="11212">MVNLGGGKGSGGDSRPWKQRWPGEWRPWRRGGVTVDLQQLGHYLPFSSQRSPWGAAEPELPSRSVVDLIHPVAASRLAMINYGCDAAALCACVNAPTNLKTRAG</sequence>
<dbReference type="AlphaFoldDB" id="A0A8T0SWS9"/>
<evidence type="ECO:0000313" key="2">
    <source>
        <dbReference type="EMBL" id="KAG2600539.1"/>
    </source>
</evidence>
<feature type="compositionally biased region" description="Gly residues" evidence="1">
    <location>
        <begin position="1"/>
        <end position="12"/>
    </location>
</feature>
<reference evidence="2" key="1">
    <citation type="submission" date="2020-05" db="EMBL/GenBank/DDBJ databases">
        <title>WGS assembly of Panicum virgatum.</title>
        <authorList>
            <person name="Lovell J.T."/>
            <person name="Jenkins J."/>
            <person name="Shu S."/>
            <person name="Juenger T.E."/>
            <person name="Schmutz J."/>
        </authorList>
    </citation>
    <scope>NUCLEOTIDE SEQUENCE</scope>
    <source>
        <strain evidence="2">AP13</strain>
    </source>
</reference>